<gene>
    <name evidence="6" type="ORF">GCM10011355_15740</name>
</gene>
<evidence type="ECO:0000313" key="6">
    <source>
        <dbReference type="EMBL" id="GGH96558.1"/>
    </source>
</evidence>
<name>A0A8J3A757_9PROT</name>
<dbReference type="InterPro" id="IPR002508">
    <property type="entry name" value="MurNAc-LAA_cat"/>
</dbReference>
<evidence type="ECO:0000259" key="5">
    <source>
        <dbReference type="SMART" id="SM00646"/>
    </source>
</evidence>
<keyword evidence="3" id="KW-0378">Hydrolase</keyword>
<accession>A0A8J3A757</accession>
<evidence type="ECO:0000256" key="1">
    <source>
        <dbReference type="ARBA" id="ARBA00001561"/>
    </source>
</evidence>
<dbReference type="CDD" id="cd02696">
    <property type="entry name" value="MurNAc-LAA"/>
    <property type="match status" value="1"/>
</dbReference>
<dbReference type="GO" id="GO:0030288">
    <property type="term" value="C:outer membrane-bounded periplasmic space"/>
    <property type="evidence" value="ECO:0007669"/>
    <property type="project" value="TreeGrafter"/>
</dbReference>
<proteinExistence type="predicted"/>
<reference evidence="6" key="2">
    <citation type="submission" date="2020-09" db="EMBL/GenBank/DDBJ databases">
        <authorList>
            <person name="Sun Q."/>
            <person name="Zhou Y."/>
        </authorList>
    </citation>
    <scope>NUCLEOTIDE SEQUENCE</scope>
    <source>
        <strain evidence="6">CGMCC 1.14984</strain>
    </source>
</reference>
<dbReference type="EC" id="3.5.1.28" evidence="2"/>
<feature type="domain" description="MurNAc-LAA" evidence="5">
    <location>
        <begin position="335"/>
        <end position="489"/>
    </location>
</feature>
<feature type="compositionally biased region" description="Polar residues" evidence="4">
    <location>
        <begin position="253"/>
        <end position="268"/>
    </location>
</feature>
<dbReference type="GO" id="GO:0008745">
    <property type="term" value="F:N-acetylmuramoyl-L-alanine amidase activity"/>
    <property type="evidence" value="ECO:0007669"/>
    <property type="project" value="UniProtKB-EC"/>
</dbReference>
<dbReference type="GO" id="GO:0009253">
    <property type="term" value="P:peptidoglycan catabolic process"/>
    <property type="evidence" value="ECO:0007669"/>
    <property type="project" value="InterPro"/>
</dbReference>
<evidence type="ECO:0000256" key="4">
    <source>
        <dbReference type="SAM" id="MobiDB-lite"/>
    </source>
</evidence>
<dbReference type="Gene3D" id="3.40.630.40">
    <property type="entry name" value="Zn-dependent exopeptidases"/>
    <property type="match status" value="1"/>
</dbReference>
<dbReference type="SMART" id="SM00646">
    <property type="entry name" value="Ami_3"/>
    <property type="match status" value="1"/>
</dbReference>
<comment type="catalytic activity">
    <reaction evidence="1">
        <text>Hydrolyzes the link between N-acetylmuramoyl residues and L-amino acid residues in certain cell-wall glycopeptides.</text>
        <dbReference type="EC" id="3.5.1.28"/>
    </reaction>
</comment>
<dbReference type="SUPFAM" id="SSF53187">
    <property type="entry name" value="Zn-dependent exopeptidases"/>
    <property type="match status" value="1"/>
</dbReference>
<feature type="region of interest" description="Disordered" evidence="4">
    <location>
        <begin position="249"/>
        <end position="272"/>
    </location>
</feature>
<organism evidence="6 7">
    <name type="scientific">Aquisalinus luteolus</name>
    <dbReference type="NCBI Taxonomy" id="1566827"/>
    <lineage>
        <taxon>Bacteria</taxon>
        <taxon>Pseudomonadati</taxon>
        <taxon>Pseudomonadota</taxon>
        <taxon>Alphaproteobacteria</taxon>
        <taxon>Parvularculales</taxon>
        <taxon>Parvularculaceae</taxon>
        <taxon>Aquisalinus</taxon>
    </lineage>
</organism>
<dbReference type="Proteomes" id="UP000621856">
    <property type="component" value="Unassembled WGS sequence"/>
</dbReference>
<dbReference type="PANTHER" id="PTHR30404:SF0">
    <property type="entry name" value="N-ACETYLMURAMOYL-L-ALANINE AMIDASE AMIC"/>
    <property type="match status" value="1"/>
</dbReference>
<dbReference type="InterPro" id="IPR050695">
    <property type="entry name" value="N-acetylmuramoyl_amidase_3"/>
</dbReference>
<evidence type="ECO:0000256" key="3">
    <source>
        <dbReference type="ARBA" id="ARBA00022801"/>
    </source>
</evidence>
<dbReference type="Pfam" id="PF01520">
    <property type="entry name" value="Amidase_3"/>
    <property type="match status" value="1"/>
</dbReference>
<protein>
    <recommendedName>
        <fullName evidence="2">N-acetylmuramoyl-L-alanine amidase</fullName>
        <ecNumber evidence="2">3.5.1.28</ecNumber>
    </recommendedName>
</protein>
<dbReference type="PANTHER" id="PTHR30404">
    <property type="entry name" value="N-ACETYLMURAMOYL-L-ALANINE AMIDASE"/>
    <property type="match status" value="1"/>
</dbReference>
<dbReference type="AlphaFoldDB" id="A0A8J3A757"/>
<reference evidence="6" key="1">
    <citation type="journal article" date="2014" name="Int. J. Syst. Evol. Microbiol.">
        <title>Complete genome sequence of Corynebacterium casei LMG S-19264T (=DSM 44701T), isolated from a smear-ripened cheese.</title>
        <authorList>
            <consortium name="US DOE Joint Genome Institute (JGI-PGF)"/>
            <person name="Walter F."/>
            <person name="Albersmeier A."/>
            <person name="Kalinowski J."/>
            <person name="Ruckert C."/>
        </authorList>
    </citation>
    <scope>NUCLEOTIDE SEQUENCE</scope>
    <source>
        <strain evidence="6">CGMCC 1.14984</strain>
    </source>
</reference>
<evidence type="ECO:0000313" key="7">
    <source>
        <dbReference type="Proteomes" id="UP000621856"/>
    </source>
</evidence>
<evidence type="ECO:0000256" key="2">
    <source>
        <dbReference type="ARBA" id="ARBA00011901"/>
    </source>
</evidence>
<sequence>MVPALMMIASTIRLPQGLARAIVLLMAAVAGVVSSMVFTLAQAANGPEVFDVRFGLGENGRTRIVLDITTDPHYRAFLRRTPEGGKQLALEIDQAAFDIGGFEAGAGEGIGHIGTYAYSGSEDGLATLSFDLTRTSVPHAVFLIDPKGDTGHYRLVIDMTNASESAFSTKLSMEYGPMRGGVRLDPVIEGEPAVMAKVDEAVKLPEEQEKIQHNQSDDEQIAKAALASAQSFTALDNLPVPRIKPSVLAQKPAPNSAQKETRTASMRNGGNGRKVIIDAGHGGRDPGAIGQNGNYEKTVTLAAAQQLKNILTARGYQVVMTRDTDVKIELEDRMPRLSKEAADLFISIHADSIANAGVRGASVYTLSKKGDLRLANQITQGVRNGESVVANVDLSTLDSDIGQIVADLSMSRVQEQSAMLANHLIEHLNGRVPMVNNTHRQDNLKVLLAPDVPAVLLELGFMSNIHDEANLIREEWRKGAMTYVADAIDDYMATLPPVRHASLVDGAR</sequence>
<comment type="caution">
    <text evidence="6">The sequence shown here is derived from an EMBL/GenBank/DDBJ whole genome shotgun (WGS) entry which is preliminary data.</text>
</comment>
<dbReference type="EMBL" id="BMGZ01000001">
    <property type="protein sequence ID" value="GGH96558.1"/>
    <property type="molecule type" value="Genomic_DNA"/>
</dbReference>